<dbReference type="KEGG" id="mamp:MAMA39_02430"/>
<keyword evidence="1" id="KW-1003">Cell membrane</keyword>
<feature type="compositionally biased region" description="Polar residues" evidence="2">
    <location>
        <begin position="30"/>
        <end position="42"/>
    </location>
</feature>
<dbReference type="AlphaFoldDB" id="A0A292IIM5"/>
<dbReference type="PROSITE" id="PS51257">
    <property type="entry name" value="PROKAR_LIPOPROTEIN"/>
    <property type="match status" value="1"/>
</dbReference>
<dbReference type="Pfam" id="PF01732">
    <property type="entry name" value="Mycop_pep_DUF31"/>
    <property type="match status" value="1"/>
</dbReference>
<dbReference type="InterPro" id="IPR022381">
    <property type="entry name" value="Uncharacterised_MG067"/>
</dbReference>
<name>A0A292IIM5_9MOLU</name>
<dbReference type="InterPro" id="IPR009003">
    <property type="entry name" value="Peptidase_S1_PA"/>
</dbReference>
<evidence type="ECO:0000256" key="2">
    <source>
        <dbReference type="SAM" id="MobiDB-lite"/>
    </source>
</evidence>
<dbReference type="PRINTS" id="PR00840">
    <property type="entry name" value="Y06768FAMILY"/>
</dbReference>
<feature type="compositionally biased region" description="Polar residues" evidence="2">
    <location>
        <begin position="50"/>
        <end position="64"/>
    </location>
</feature>
<dbReference type="InterPro" id="IPR022382">
    <property type="entry name" value="Mycoplasma_peptidase_DUF31"/>
</dbReference>
<proteinExistence type="predicted"/>
<evidence type="ECO:0000256" key="1">
    <source>
        <dbReference type="ARBA" id="ARBA00022475"/>
    </source>
</evidence>
<sequence length="712" mass="80654">MKKKPKKFKVTNVFVFTALFGILSTSCGGAHNSRTPELNSNKSKIDATKSRQAQENTSQNLNENETLKENQDEQENKNNEIAVNNAILANEKPEEFIDSKSSILPLSPKEEISKFYKSFDIYETYHVNPKEADKLAEDVDVYSLYSIDQINKVLDTKKLLPKFPESLENAGYRVKIQQPKVNSEKGEISFRLFVYRLAGIVYEYYSYDGDITVSKTKVGDLIEDASNKQLKATKAHVQQEKIDASGLNFTIDGYLKAVYKKNEIPANTPYAVAHDLSFSLRFINSGGYNANKDGNGSQPFKNLHSYTATGTSWLFDYNTEKISTDKGFVWTGYFATNIHVADGLLNPDDNDPYKPPKPTVNKEQKLDTTVQFSLGKFDNSNHPLLSSTLHETYLSYVKLKNLPKTQFAAINFFDAKTKVKVRSLLTGDVVDTSKREEDFNPYIDFAVLAISINVVNEPLTFQEEAEKAVYDSWITPAITRLNTFKSGKPEDQITKKSLFDDTDYIHSDRLKEMRGFVAGYPVLHGFREPYNVEALGLEKRSIGSSPIWSLNSYGNNLDQGQPFDVKNKWDRFREWTDYGTPLGMYNQRLSRNWIQEFRGKKYRQYGFSYVLHNTNLSGGSSGSMLLNQNNQIMGIYFGTFGLIDPQGNNISLSLGLANAIKMDINPNTKRGRALTEIGLKSYDLINGTDQMINSYKTSLGNNKDTFLYPRHL</sequence>
<dbReference type="SUPFAM" id="SSF50494">
    <property type="entry name" value="Trypsin-like serine proteases"/>
    <property type="match status" value="1"/>
</dbReference>
<organism evidence="4 5">
    <name type="scientific">Mycoplasma amphoriforme A39</name>
    <dbReference type="NCBI Taxonomy" id="572419"/>
    <lineage>
        <taxon>Bacteria</taxon>
        <taxon>Bacillati</taxon>
        <taxon>Mycoplasmatota</taxon>
        <taxon>Mollicutes</taxon>
        <taxon>Mycoplasmataceae</taxon>
        <taxon>Mycoplasma</taxon>
    </lineage>
</organism>
<protein>
    <recommendedName>
        <fullName evidence="3">DUF31 domain-containing protein</fullName>
    </recommendedName>
</protein>
<dbReference type="Proteomes" id="UP000261764">
    <property type="component" value="Chromosome I"/>
</dbReference>
<keyword evidence="5" id="KW-1185">Reference proteome</keyword>
<dbReference type="EMBL" id="HG937516">
    <property type="protein sequence ID" value="CDN40367.1"/>
    <property type="molecule type" value="Genomic_DNA"/>
</dbReference>
<reference evidence="4 5" key="1">
    <citation type="journal article" date="2015" name="Clin. Infect. Dis.">
        <title>Genomic Investigations unmask Mycoplasma amphoriforme, a new respiratory pathogen.</title>
        <authorList>
            <person name="Gillespie S.H."/>
            <person name="Ling C.L."/>
            <person name="Oravcova K."/>
            <person name="Pinheiro M."/>
            <person name="Wells L."/>
            <person name="Bryant J.M."/>
            <person name="McHugh T.D."/>
            <person name="Bebear C."/>
            <person name="Webster D."/>
            <person name="Harris S.R."/>
            <person name="Seth-Smith H.M."/>
            <person name="Thomson N.R."/>
        </authorList>
    </citation>
    <scope>NUCLEOTIDE SEQUENCE [LARGE SCALE GENOMIC DNA]</scope>
    <source>
        <strain evidence="4 5">A39</strain>
    </source>
</reference>
<evidence type="ECO:0000259" key="3">
    <source>
        <dbReference type="Pfam" id="PF01732"/>
    </source>
</evidence>
<feature type="compositionally biased region" description="Basic and acidic residues" evidence="2">
    <location>
        <begin position="65"/>
        <end position="78"/>
    </location>
</feature>
<feature type="region of interest" description="Disordered" evidence="2">
    <location>
        <begin position="30"/>
        <end position="78"/>
    </location>
</feature>
<evidence type="ECO:0000313" key="4">
    <source>
        <dbReference type="EMBL" id="CDN40367.1"/>
    </source>
</evidence>
<gene>
    <name evidence="4" type="ORF">MAMA39_02430</name>
</gene>
<dbReference type="NCBIfam" id="NF045841">
    <property type="entry name" value="Ig_SerProt_MIP"/>
    <property type="match status" value="1"/>
</dbReference>
<evidence type="ECO:0000313" key="5">
    <source>
        <dbReference type="Proteomes" id="UP000261764"/>
    </source>
</evidence>
<accession>A0A292IIM5</accession>
<keyword evidence="1" id="KW-0472">Membrane</keyword>
<dbReference type="RefSeq" id="WP_343251711.1">
    <property type="nucleotide sequence ID" value="NZ_HG937516.1"/>
</dbReference>
<feature type="domain" description="DUF31" evidence="3">
    <location>
        <begin position="268"/>
        <end position="638"/>
    </location>
</feature>